<dbReference type="AlphaFoldDB" id="A0A0G3BBN9"/>
<accession>A0A0G3BBN9</accession>
<reference evidence="1 2" key="1">
    <citation type="submission" date="2015-05" db="EMBL/GenBank/DDBJ databases">
        <authorList>
            <person name="Tang B."/>
            <person name="Yu Y."/>
        </authorList>
    </citation>
    <scope>NUCLEOTIDE SEQUENCE [LARGE SCALE GENOMIC DNA]</scope>
    <source>
        <strain evidence="1 2">DSM 7029</strain>
    </source>
</reference>
<protein>
    <submittedName>
        <fullName evidence="1">Uncharacterized protein</fullName>
    </submittedName>
</protein>
<evidence type="ECO:0000313" key="1">
    <source>
        <dbReference type="EMBL" id="AKJ26727.1"/>
    </source>
</evidence>
<evidence type="ECO:0000313" key="2">
    <source>
        <dbReference type="Proteomes" id="UP000035352"/>
    </source>
</evidence>
<organism evidence="1 2">
    <name type="scientific">Caldimonas brevitalea</name>
    <dbReference type="NCBI Taxonomy" id="413882"/>
    <lineage>
        <taxon>Bacteria</taxon>
        <taxon>Pseudomonadati</taxon>
        <taxon>Pseudomonadota</taxon>
        <taxon>Betaproteobacteria</taxon>
        <taxon>Burkholderiales</taxon>
        <taxon>Sphaerotilaceae</taxon>
        <taxon>Caldimonas</taxon>
    </lineage>
</organism>
<sequence>MMLPPGHDLLHLLEWQAGVLMRASARLEATTADQRE</sequence>
<gene>
    <name evidence="1" type="ORF">AAW51_0036</name>
</gene>
<dbReference type="Proteomes" id="UP000035352">
    <property type="component" value="Chromosome"/>
</dbReference>
<dbReference type="EMBL" id="CP011371">
    <property type="protein sequence ID" value="AKJ26727.1"/>
    <property type="molecule type" value="Genomic_DNA"/>
</dbReference>
<dbReference type="KEGG" id="pbh:AAW51_0036"/>
<keyword evidence="2" id="KW-1185">Reference proteome</keyword>
<proteinExistence type="predicted"/>
<dbReference type="STRING" id="413882.AAW51_0036"/>
<name>A0A0G3BBN9_9BURK</name>